<organism evidence="1 2">
    <name type="scientific">Nephila pilipes</name>
    <name type="common">Giant wood spider</name>
    <name type="synonym">Nephila maculata</name>
    <dbReference type="NCBI Taxonomy" id="299642"/>
    <lineage>
        <taxon>Eukaryota</taxon>
        <taxon>Metazoa</taxon>
        <taxon>Ecdysozoa</taxon>
        <taxon>Arthropoda</taxon>
        <taxon>Chelicerata</taxon>
        <taxon>Arachnida</taxon>
        <taxon>Araneae</taxon>
        <taxon>Araneomorphae</taxon>
        <taxon>Entelegynae</taxon>
        <taxon>Araneoidea</taxon>
        <taxon>Nephilidae</taxon>
        <taxon>Nephila</taxon>
    </lineage>
</organism>
<dbReference type="Proteomes" id="UP000887013">
    <property type="component" value="Unassembled WGS sequence"/>
</dbReference>
<reference evidence="1" key="1">
    <citation type="submission" date="2020-08" db="EMBL/GenBank/DDBJ databases">
        <title>Multicomponent nature underlies the extraordinary mechanical properties of spider dragline silk.</title>
        <authorList>
            <person name="Kono N."/>
            <person name="Nakamura H."/>
            <person name="Mori M."/>
            <person name="Yoshida Y."/>
            <person name="Ohtoshi R."/>
            <person name="Malay A.D."/>
            <person name="Moran D.A.P."/>
            <person name="Tomita M."/>
            <person name="Numata K."/>
            <person name="Arakawa K."/>
        </authorList>
    </citation>
    <scope>NUCLEOTIDE SEQUENCE</scope>
</reference>
<accession>A0A8X6K0N6</accession>
<evidence type="ECO:0000313" key="2">
    <source>
        <dbReference type="Proteomes" id="UP000887013"/>
    </source>
</evidence>
<keyword evidence="2" id="KW-1185">Reference proteome</keyword>
<evidence type="ECO:0000313" key="1">
    <source>
        <dbReference type="EMBL" id="GFS52195.1"/>
    </source>
</evidence>
<protein>
    <submittedName>
        <fullName evidence="1">Uncharacterized protein</fullName>
    </submittedName>
</protein>
<gene>
    <name evidence="1" type="ORF">NPIL_527441</name>
</gene>
<dbReference type="EMBL" id="BMAW01091907">
    <property type="protein sequence ID" value="GFS52195.1"/>
    <property type="molecule type" value="Genomic_DNA"/>
</dbReference>
<dbReference type="AlphaFoldDB" id="A0A8X6K0N6"/>
<comment type="caution">
    <text evidence="1">The sequence shown here is derived from an EMBL/GenBank/DDBJ whole genome shotgun (WGS) entry which is preliminary data.</text>
</comment>
<sequence length="170" mass="19323">MSGLHLLYPLIFLPLRRLISLLLLTFFLRKWCFLAYRVAKIPHQALTLFPINTGGRLIRVGLFYQKFLMSALKSKRFLLPGSSPPAFSFRRKEILHSLKVGDQFHYPPPFTNYLQNVLPENYRIGAKPMESFPTARKASLPLTELLNTTSSLGSIWSLRAGLILIAFSSG</sequence>
<proteinExistence type="predicted"/>
<name>A0A8X6K0N6_NEPPI</name>